<gene>
    <name evidence="3" type="ORF">GCM10007170_06800</name>
</gene>
<evidence type="ECO:0000256" key="1">
    <source>
        <dbReference type="PROSITE-ProRule" id="PRU00703"/>
    </source>
</evidence>
<keyword evidence="1" id="KW-0129">CBS domain</keyword>
<dbReference type="EMBL" id="BMFW01000002">
    <property type="protein sequence ID" value="GGH91202.1"/>
    <property type="molecule type" value="Genomic_DNA"/>
</dbReference>
<dbReference type="Pfam" id="PF00571">
    <property type="entry name" value="CBS"/>
    <property type="match status" value="1"/>
</dbReference>
<dbReference type="Proteomes" id="UP000643279">
    <property type="component" value="Unassembled WGS sequence"/>
</dbReference>
<evidence type="ECO:0000313" key="3">
    <source>
        <dbReference type="EMBL" id="GGH91202.1"/>
    </source>
</evidence>
<dbReference type="Pfam" id="PF03448">
    <property type="entry name" value="MgtE_N"/>
    <property type="match status" value="1"/>
</dbReference>
<reference evidence="4" key="1">
    <citation type="journal article" date="2019" name="Int. J. Syst. Evol. Microbiol.">
        <title>The Global Catalogue of Microorganisms (GCM) 10K type strain sequencing project: providing services to taxonomists for standard genome sequencing and annotation.</title>
        <authorList>
            <consortium name="The Broad Institute Genomics Platform"/>
            <consortium name="The Broad Institute Genome Sequencing Center for Infectious Disease"/>
            <person name="Wu L."/>
            <person name="Ma J."/>
        </authorList>
    </citation>
    <scope>NUCLEOTIDE SEQUENCE [LARGE SCALE GENOMIC DNA]</scope>
    <source>
        <strain evidence="4">CGMCC 1.12778</strain>
    </source>
</reference>
<dbReference type="RefSeq" id="WP_188570265.1">
    <property type="nucleotide sequence ID" value="NZ_BMFW01000002.1"/>
</dbReference>
<evidence type="ECO:0000313" key="4">
    <source>
        <dbReference type="Proteomes" id="UP000643279"/>
    </source>
</evidence>
<dbReference type="PANTHER" id="PTHR43773:SF1">
    <property type="entry name" value="MAGNESIUM TRANSPORTER MGTE"/>
    <property type="match status" value="1"/>
</dbReference>
<dbReference type="PANTHER" id="PTHR43773">
    <property type="entry name" value="MAGNESIUM TRANSPORTER MGTE"/>
    <property type="match status" value="1"/>
</dbReference>
<feature type="domain" description="CBS" evidence="2">
    <location>
        <begin position="360"/>
        <end position="419"/>
    </location>
</feature>
<dbReference type="PROSITE" id="PS51371">
    <property type="entry name" value="CBS"/>
    <property type="match status" value="1"/>
</dbReference>
<dbReference type="InterPro" id="IPR006669">
    <property type="entry name" value="MgtE_transporter"/>
</dbReference>
<keyword evidence="4" id="KW-1185">Reference proteome</keyword>
<dbReference type="InterPro" id="IPR000644">
    <property type="entry name" value="CBS_dom"/>
</dbReference>
<dbReference type="InterPro" id="IPR046342">
    <property type="entry name" value="CBS_dom_sf"/>
</dbReference>
<dbReference type="CDD" id="cd04606">
    <property type="entry name" value="CBS_pair_Mg_transporter"/>
    <property type="match status" value="1"/>
</dbReference>
<accession>A0ABQ2AGC3</accession>
<dbReference type="InterPro" id="IPR006668">
    <property type="entry name" value="Mg_transptr_MgtE_intracell_dom"/>
</dbReference>
<dbReference type="SMART" id="SM00924">
    <property type="entry name" value="MgtE_N"/>
    <property type="match status" value="1"/>
</dbReference>
<organism evidence="3 4">
    <name type="scientific">Arthrobacter liuii</name>
    <dbReference type="NCBI Taxonomy" id="1476996"/>
    <lineage>
        <taxon>Bacteria</taxon>
        <taxon>Bacillati</taxon>
        <taxon>Actinomycetota</taxon>
        <taxon>Actinomycetes</taxon>
        <taxon>Micrococcales</taxon>
        <taxon>Micrococcaceae</taxon>
        <taxon>Arthrobacter</taxon>
    </lineage>
</organism>
<name>A0ABQ2AGC3_9MICC</name>
<dbReference type="InterPro" id="IPR038076">
    <property type="entry name" value="MgtE_N_sf"/>
</dbReference>
<protein>
    <recommendedName>
        <fullName evidence="2">CBS domain-containing protein</fullName>
    </recommendedName>
</protein>
<evidence type="ECO:0000259" key="2">
    <source>
        <dbReference type="PROSITE" id="PS51371"/>
    </source>
</evidence>
<dbReference type="Gene3D" id="3.10.580.10">
    <property type="entry name" value="CBS-domain"/>
    <property type="match status" value="1"/>
</dbReference>
<proteinExistence type="predicted"/>
<comment type="caution">
    <text evidence="3">The sequence shown here is derived from an EMBL/GenBank/DDBJ whole genome shotgun (WGS) entry which is preliminary data.</text>
</comment>
<sequence length="432" mass="46697">MSTPGTTGTTAPTGGPALRLSALLRRPVLDTKGNQIGTLADAIVRLQDGGYPRLAGLVLAVGSNRVFAPLDNLSGIDVDGIRLRTATLDLRPFTRREGEVLLKEDVLGHRLIDTDHTAMVKAYDVELNITATGWSATGLDVHKPRWFSLNRAHDTHPFLDWNRFLPLIGHEESSKTRALSARFAQLKPAQIADLIEDSSDKEQDELLARVHTDPELEADVFEELDEDRQSKILKDRTDAEVADVLSHMRADDAADAVMDLPQERRTGILTLLPAAQQTKVMTLLGYHDATAGGLMGTDFLALPGTATIAEALQRVRTATTEQPEALTTIYSLNPDGTLAGVIGLVQALQADPTALLGDTADPEPVSATTGDDIIDVTTTMADYNLLALPVLDDHGHILGVITVDDALEAAIPPDWAHREPNRNTTSHRSPED</sequence>
<dbReference type="SUPFAM" id="SSF158791">
    <property type="entry name" value="MgtE N-terminal domain-like"/>
    <property type="match status" value="1"/>
</dbReference>
<dbReference type="SUPFAM" id="SSF54631">
    <property type="entry name" value="CBS-domain pair"/>
    <property type="match status" value="1"/>
</dbReference>
<dbReference type="Gene3D" id="1.25.60.10">
    <property type="entry name" value="MgtE N-terminal domain-like"/>
    <property type="match status" value="1"/>
</dbReference>